<gene>
    <name evidence="1" type="ORF">CVT26_004551</name>
</gene>
<comment type="caution">
    <text evidence="1">The sequence shown here is derived from an EMBL/GenBank/DDBJ whole genome shotgun (WGS) entry which is preliminary data.</text>
</comment>
<name>A0A409YJ56_9AGAR</name>
<evidence type="ECO:0000313" key="2">
    <source>
        <dbReference type="Proteomes" id="UP000284706"/>
    </source>
</evidence>
<dbReference type="Proteomes" id="UP000284706">
    <property type="component" value="Unassembled WGS sequence"/>
</dbReference>
<sequence>MSHLSVYNNGLSNIGYDLLHYLVAEHLNHSPPTIAALTLTCRSLANMLHYVKYRSIRLDLQYRANKHDVFEDKESSAVRLAKRLQDDPRIIQSVKFLWVGQRKLAYLPALANGVEARAERRSLCYILTRPYPALLEFTLLTRTSDKWGDAAYAPGGHQRPMPAVISASIHQCLTLPSLSKALISVQHLPPSILDLLKQAASLSISGGSNDYPTLYAEFRPSLRRPRALRIEDSQGMKFLRHNLLASLPLNDISIFTARFDDSQYESLSRSFACFSSKLTTLNLFCLSFSSRTDVSLSLSQLPGLRSLTFGCFRPDSGCEARHYLASVITALYSAQRTNMESVTLSFSEHRPTLIPFQCGKSDTDWVLPTCSIREWVYWVDRSLWKDFEAVFISPSTVVQSRWSQLKKVRIVLTFPNMPIHSMEFFCAAMQSRLSNLVKNGLLSVEVERYGNSGWSQDAWLA</sequence>
<evidence type="ECO:0000313" key="1">
    <source>
        <dbReference type="EMBL" id="PPR03024.1"/>
    </source>
</evidence>
<protein>
    <recommendedName>
        <fullName evidence="3">F-box domain-containing protein</fullName>
    </recommendedName>
</protein>
<dbReference type="InParanoid" id="A0A409YJ56"/>
<accession>A0A409YJ56</accession>
<keyword evidence="2" id="KW-1185">Reference proteome</keyword>
<organism evidence="1 2">
    <name type="scientific">Gymnopilus dilepis</name>
    <dbReference type="NCBI Taxonomy" id="231916"/>
    <lineage>
        <taxon>Eukaryota</taxon>
        <taxon>Fungi</taxon>
        <taxon>Dikarya</taxon>
        <taxon>Basidiomycota</taxon>
        <taxon>Agaricomycotina</taxon>
        <taxon>Agaricomycetes</taxon>
        <taxon>Agaricomycetidae</taxon>
        <taxon>Agaricales</taxon>
        <taxon>Agaricineae</taxon>
        <taxon>Hymenogastraceae</taxon>
        <taxon>Gymnopilus</taxon>
    </lineage>
</organism>
<dbReference type="AlphaFoldDB" id="A0A409YJ56"/>
<proteinExistence type="predicted"/>
<evidence type="ECO:0008006" key="3">
    <source>
        <dbReference type="Google" id="ProtNLM"/>
    </source>
</evidence>
<reference evidence="1 2" key="1">
    <citation type="journal article" date="2018" name="Evol. Lett.">
        <title>Horizontal gene cluster transfer increased hallucinogenic mushroom diversity.</title>
        <authorList>
            <person name="Reynolds H.T."/>
            <person name="Vijayakumar V."/>
            <person name="Gluck-Thaler E."/>
            <person name="Korotkin H.B."/>
            <person name="Matheny P.B."/>
            <person name="Slot J.C."/>
        </authorList>
    </citation>
    <scope>NUCLEOTIDE SEQUENCE [LARGE SCALE GENOMIC DNA]</scope>
    <source>
        <strain evidence="1 2">SRW20</strain>
    </source>
</reference>
<dbReference type="EMBL" id="NHYE01000789">
    <property type="protein sequence ID" value="PPR03024.1"/>
    <property type="molecule type" value="Genomic_DNA"/>
</dbReference>